<dbReference type="AlphaFoldDB" id="A0A2T1C0H8"/>
<evidence type="ECO:0008006" key="3">
    <source>
        <dbReference type="Google" id="ProtNLM"/>
    </source>
</evidence>
<evidence type="ECO:0000313" key="2">
    <source>
        <dbReference type="Proteomes" id="UP000238762"/>
    </source>
</evidence>
<dbReference type="EMBL" id="PVWJ01000092">
    <property type="protein sequence ID" value="PSB01704.1"/>
    <property type="molecule type" value="Genomic_DNA"/>
</dbReference>
<keyword evidence="2" id="KW-1185">Reference proteome</keyword>
<evidence type="ECO:0000313" key="1">
    <source>
        <dbReference type="EMBL" id="PSB01704.1"/>
    </source>
</evidence>
<comment type="caution">
    <text evidence="1">The sequence shown here is derived from an EMBL/GenBank/DDBJ whole genome shotgun (WGS) entry which is preliminary data.</text>
</comment>
<gene>
    <name evidence="1" type="ORF">C7B64_16855</name>
</gene>
<accession>A0A2T1C0H8</accession>
<dbReference type="RefSeq" id="WP_106289819.1">
    <property type="nucleotide sequence ID" value="NZ_CAWNTC010000120.1"/>
</dbReference>
<reference evidence="1 2" key="1">
    <citation type="submission" date="2018-02" db="EMBL/GenBank/DDBJ databases">
        <authorList>
            <person name="Cohen D.B."/>
            <person name="Kent A.D."/>
        </authorList>
    </citation>
    <scope>NUCLEOTIDE SEQUENCE [LARGE SCALE GENOMIC DNA]</scope>
    <source>
        <strain evidence="1 2">CCAP 1448/3</strain>
    </source>
</reference>
<name>A0A2T1C0H8_9CYAN</name>
<proteinExistence type="predicted"/>
<dbReference type="OrthoDB" id="463809at2"/>
<dbReference type="Proteomes" id="UP000238762">
    <property type="component" value="Unassembled WGS sequence"/>
</dbReference>
<sequence>MLRENLKQELDKLNDDQLRKIADFIALIELQSQKVPQLSSLSQTETSIQRAKEFRQWVSQLPQDSISLADEAFSRDAIYVR</sequence>
<reference evidence="1 2" key="2">
    <citation type="submission" date="2018-03" db="EMBL/GenBank/DDBJ databases">
        <title>The ancient ancestry and fast evolution of plastids.</title>
        <authorList>
            <person name="Moore K.R."/>
            <person name="Magnabosco C."/>
            <person name="Momper L."/>
            <person name="Gold D.A."/>
            <person name="Bosak T."/>
            <person name="Fournier G.P."/>
        </authorList>
    </citation>
    <scope>NUCLEOTIDE SEQUENCE [LARGE SCALE GENOMIC DNA]</scope>
    <source>
        <strain evidence="1 2">CCAP 1448/3</strain>
    </source>
</reference>
<protein>
    <recommendedName>
        <fullName evidence="3">DUF2281 domain-containing protein</fullName>
    </recommendedName>
</protein>
<organism evidence="1 2">
    <name type="scientific">Merismopedia glauca CCAP 1448/3</name>
    <dbReference type="NCBI Taxonomy" id="1296344"/>
    <lineage>
        <taxon>Bacteria</taxon>
        <taxon>Bacillati</taxon>
        <taxon>Cyanobacteriota</taxon>
        <taxon>Cyanophyceae</taxon>
        <taxon>Synechococcales</taxon>
        <taxon>Merismopediaceae</taxon>
        <taxon>Merismopedia</taxon>
    </lineage>
</organism>